<dbReference type="Gene3D" id="2.60.40.1180">
    <property type="entry name" value="Golgi alpha-mannosidase II"/>
    <property type="match status" value="1"/>
</dbReference>
<name>A0A7K3NKZ9_9BACT</name>
<organism evidence="2 3">
    <name type="scientific">Desulfolutivibrio sulfodismutans</name>
    <dbReference type="NCBI Taxonomy" id="63561"/>
    <lineage>
        <taxon>Bacteria</taxon>
        <taxon>Pseudomonadati</taxon>
        <taxon>Thermodesulfobacteriota</taxon>
        <taxon>Desulfovibrionia</taxon>
        <taxon>Desulfovibrionales</taxon>
        <taxon>Desulfovibrionaceae</taxon>
        <taxon>Desulfolutivibrio</taxon>
    </lineage>
</organism>
<dbReference type="Pfam" id="PF22848">
    <property type="entry name" value="ASD1_dom"/>
    <property type="match status" value="1"/>
</dbReference>
<dbReference type="PANTHER" id="PTHR43576:SF3">
    <property type="entry name" value="ALPHA-L-ARABINOFURANOSIDASE C"/>
    <property type="match status" value="1"/>
</dbReference>
<evidence type="ECO:0000313" key="2">
    <source>
        <dbReference type="EMBL" id="NDY56876.1"/>
    </source>
</evidence>
<evidence type="ECO:0000313" key="3">
    <source>
        <dbReference type="Proteomes" id="UP000469724"/>
    </source>
</evidence>
<feature type="domain" description="Alpha-L-arabinofuranosidase 1 catalytic" evidence="1">
    <location>
        <begin position="29"/>
        <end position="203"/>
    </location>
</feature>
<dbReference type="Gene3D" id="3.20.20.80">
    <property type="entry name" value="Glycosidases"/>
    <property type="match status" value="1"/>
</dbReference>
<dbReference type="SUPFAM" id="SSF51445">
    <property type="entry name" value="(Trans)glycosidases"/>
    <property type="match status" value="1"/>
</dbReference>
<dbReference type="InterPro" id="IPR017853">
    <property type="entry name" value="GH"/>
</dbReference>
<evidence type="ECO:0000259" key="1">
    <source>
        <dbReference type="Pfam" id="PF22848"/>
    </source>
</evidence>
<reference evidence="2 3" key="1">
    <citation type="submission" date="2020-02" db="EMBL/GenBank/DDBJ databases">
        <title>Comparative genomics of sulfur disproportionating microorganisms.</title>
        <authorList>
            <person name="Ward L.M."/>
            <person name="Bertran E."/>
            <person name="Johnston D.T."/>
        </authorList>
    </citation>
    <scope>NUCLEOTIDE SEQUENCE [LARGE SCALE GENOMIC DNA]</scope>
    <source>
        <strain evidence="2 3">DSM 3696</strain>
    </source>
</reference>
<protein>
    <submittedName>
        <fullName evidence="2">Alpha-L-arabinofuranosidase</fullName>
    </submittedName>
</protein>
<dbReference type="RefSeq" id="WP_163301923.1">
    <property type="nucleotide sequence ID" value="NZ_JAAGRQ010000030.1"/>
</dbReference>
<accession>A0A7K3NKZ9</accession>
<dbReference type="PANTHER" id="PTHR43576">
    <property type="entry name" value="ALPHA-L-ARABINOFURANOSIDASE C-RELATED"/>
    <property type="match status" value="1"/>
</dbReference>
<dbReference type="InterPro" id="IPR055235">
    <property type="entry name" value="ASD1_cat"/>
</dbReference>
<dbReference type="AlphaFoldDB" id="A0A7K3NKZ9"/>
<keyword evidence="3" id="KW-1185">Reference proteome</keyword>
<sequence>MQRLVGMNLNYLLDDDANRPGARPLAEALREMGAGSLRYPGGAKSDVTFWSAPPYAGPHPNLARRGPQEWPANDARVYDPGKGAYVANPLDFDEFMALCRAASAEPILVVAHDAAFRPATPGGVIPGREDLLAAAVAWVRYANLDKKYGVKYFEIGNESYLDTYDGGCRAEDYARDLVLYSRAMKAVDPSIKIGANGPVVRDAVGAYDEKAGSFAPWWKTVFEIAGSDIDFISVHEYPCMQWLGYDYYRTNPVRMDGVAQIDAAARDFGPPGLADRLRYLLTEINSADWYGHPKNDGWKHENSLGHALVLLDMLWQGVSDPRVDTVQIWATRWMENAVRPELWDALDAGNRPLPTGTALSLVAGRMGDGPVASSGPGDVPVFATVDRRAGRLTVFCLNKDTAREIELDVAGLHEARADRLVWRGKGPDDLSPVAAPGEAVRFSDGRARVRLPAVSLTVLDIPWPRQRGVDRAQGEPSTPAGS</sequence>
<proteinExistence type="predicted"/>
<dbReference type="EMBL" id="JAAGRQ010000030">
    <property type="protein sequence ID" value="NDY56876.1"/>
    <property type="molecule type" value="Genomic_DNA"/>
</dbReference>
<dbReference type="InterPro" id="IPR013780">
    <property type="entry name" value="Glyco_hydro_b"/>
</dbReference>
<comment type="caution">
    <text evidence="2">The sequence shown here is derived from an EMBL/GenBank/DDBJ whole genome shotgun (WGS) entry which is preliminary data.</text>
</comment>
<gene>
    <name evidence="2" type="ORF">G3N56_08995</name>
</gene>
<dbReference type="GO" id="GO:0000272">
    <property type="term" value="P:polysaccharide catabolic process"/>
    <property type="evidence" value="ECO:0007669"/>
    <property type="project" value="TreeGrafter"/>
</dbReference>
<dbReference type="Proteomes" id="UP000469724">
    <property type="component" value="Unassembled WGS sequence"/>
</dbReference>